<gene>
    <name evidence="3" type="ORF">FF38_12209</name>
</gene>
<accession>A0A0L0BR76</accession>
<evidence type="ECO:0000256" key="1">
    <source>
        <dbReference type="SAM" id="Coils"/>
    </source>
</evidence>
<keyword evidence="1" id="KW-0175">Coiled coil</keyword>
<evidence type="ECO:0000313" key="4">
    <source>
        <dbReference type="Proteomes" id="UP000037069"/>
    </source>
</evidence>
<name>A0A0L0BR76_LUCCU</name>
<dbReference type="STRING" id="7375.A0A0L0BR76"/>
<dbReference type="Proteomes" id="UP000037069">
    <property type="component" value="Unassembled WGS sequence"/>
</dbReference>
<protein>
    <submittedName>
        <fullName evidence="3">Uncharacterized protein</fullName>
    </submittedName>
</protein>
<dbReference type="AlphaFoldDB" id="A0A0L0BR76"/>
<evidence type="ECO:0000256" key="2">
    <source>
        <dbReference type="SAM" id="MobiDB-lite"/>
    </source>
</evidence>
<sequence length="267" mass="29727">MADTLKSTIQNYDEYFDFDPEISDEVNLNAVQKPNKQIFSGLTRSDMITLTELPTGVETTECVTIQPMSPLPPLMQETSSGIEPQQPTENAPQNINNEDQNDKAKELRNLVQLLYIAQARVQLEAAEIKKAQAVANSAQQGLEEAANHVRTITAALQNSQQEVASAAIRAQTAQLQLAAHDQLLFAARQDVDALSSQMVGLQAAEGITQPKITVDLTELLEKLKQPLQEAEKPTPVPTVLQITTQTTNNQRMLQHYKEPDYEHFYYK</sequence>
<proteinExistence type="predicted"/>
<keyword evidence="4" id="KW-1185">Reference proteome</keyword>
<feature type="region of interest" description="Disordered" evidence="2">
    <location>
        <begin position="76"/>
        <end position="98"/>
    </location>
</feature>
<organism evidence="3 4">
    <name type="scientific">Lucilia cuprina</name>
    <name type="common">Green bottle fly</name>
    <name type="synonym">Australian sheep blowfly</name>
    <dbReference type="NCBI Taxonomy" id="7375"/>
    <lineage>
        <taxon>Eukaryota</taxon>
        <taxon>Metazoa</taxon>
        <taxon>Ecdysozoa</taxon>
        <taxon>Arthropoda</taxon>
        <taxon>Hexapoda</taxon>
        <taxon>Insecta</taxon>
        <taxon>Pterygota</taxon>
        <taxon>Neoptera</taxon>
        <taxon>Endopterygota</taxon>
        <taxon>Diptera</taxon>
        <taxon>Brachycera</taxon>
        <taxon>Muscomorpha</taxon>
        <taxon>Oestroidea</taxon>
        <taxon>Calliphoridae</taxon>
        <taxon>Luciliinae</taxon>
        <taxon>Lucilia</taxon>
    </lineage>
</organism>
<feature type="coiled-coil region" evidence="1">
    <location>
        <begin position="116"/>
        <end position="176"/>
    </location>
</feature>
<comment type="caution">
    <text evidence="3">The sequence shown here is derived from an EMBL/GenBank/DDBJ whole genome shotgun (WGS) entry which is preliminary data.</text>
</comment>
<reference evidence="3 4" key="1">
    <citation type="journal article" date="2015" name="Nat. Commun.">
        <title>Lucilia cuprina genome unlocks parasitic fly biology to underpin future interventions.</title>
        <authorList>
            <person name="Anstead C.A."/>
            <person name="Korhonen P.K."/>
            <person name="Young N.D."/>
            <person name="Hall R.S."/>
            <person name="Jex A.R."/>
            <person name="Murali S.C."/>
            <person name="Hughes D.S."/>
            <person name="Lee S.F."/>
            <person name="Perry T."/>
            <person name="Stroehlein A.J."/>
            <person name="Ansell B.R."/>
            <person name="Breugelmans B."/>
            <person name="Hofmann A."/>
            <person name="Qu J."/>
            <person name="Dugan S."/>
            <person name="Lee S.L."/>
            <person name="Chao H."/>
            <person name="Dinh H."/>
            <person name="Han Y."/>
            <person name="Doddapaneni H.V."/>
            <person name="Worley K.C."/>
            <person name="Muzny D.M."/>
            <person name="Ioannidis P."/>
            <person name="Waterhouse R.M."/>
            <person name="Zdobnov E.M."/>
            <person name="James P.J."/>
            <person name="Bagnall N.H."/>
            <person name="Kotze A.C."/>
            <person name="Gibbs R.A."/>
            <person name="Richards S."/>
            <person name="Batterham P."/>
            <person name="Gasser R.B."/>
        </authorList>
    </citation>
    <scope>NUCLEOTIDE SEQUENCE [LARGE SCALE GENOMIC DNA]</scope>
    <source>
        <strain evidence="3 4">LS</strain>
        <tissue evidence="3">Full body</tissue>
    </source>
</reference>
<evidence type="ECO:0000313" key="3">
    <source>
        <dbReference type="EMBL" id="KNC22516.1"/>
    </source>
</evidence>
<dbReference type="EMBL" id="JRES01001487">
    <property type="protein sequence ID" value="KNC22516.1"/>
    <property type="molecule type" value="Genomic_DNA"/>
</dbReference>
<dbReference type="OrthoDB" id="7787829at2759"/>